<dbReference type="GeneID" id="56083132"/>
<feature type="transmembrane region" description="Helical" evidence="2">
    <location>
        <begin position="77"/>
        <end position="97"/>
    </location>
</feature>
<evidence type="ECO:0000313" key="3">
    <source>
        <dbReference type="EMBL" id="QLH82104.1"/>
    </source>
</evidence>
<keyword evidence="2" id="KW-0812">Transmembrane</keyword>
<evidence type="ECO:0000313" key="4">
    <source>
        <dbReference type="Proteomes" id="UP000509346"/>
    </source>
</evidence>
<keyword evidence="4" id="KW-1185">Reference proteome</keyword>
<reference evidence="3 4" key="1">
    <citation type="submission" date="2020-07" db="EMBL/GenBank/DDBJ databases">
        <title>Halosimplex litoreum sp. nov. and Halosimplex rubrum sp. nov., isolated from different salt environments.</title>
        <authorList>
            <person name="Cui H."/>
        </authorList>
    </citation>
    <scope>NUCLEOTIDE SEQUENCE [LARGE SCALE GENOMIC DNA]</scope>
    <source>
        <strain evidence="3 4">R2</strain>
    </source>
</reference>
<keyword evidence="2" id="KW-0472">Membrane</keyword>
<dbReference type="AlphaFoldDB" id="A0A7D5P9F9"/>
<feature type="transmembrane region" description="Helical" evidence="2">
    <location>
        <begin position="36"/>
        <end position="57"/>
    </location>
</feature>
<evidence type="ECO:0000256" key="2">
    <source>
        <dbReference type="SAM" id="Phobius"/>
    </source>
</evidence>
<proteinExistence type="predicted"/>
<gene>
    <name evidence="3" type="ORF">HZS54_11045</name>
</gene>
<protein>
    <submittedName>
        <fullName evidence="3">Uncharacterized protein</fullName>
    </submittedName>
</protein>
<dbReference type="KEGG" id="hpel:HZS54_11045"/>
<dbReference type="RefSeq" id="WP_179922572.1">
    <property type="nucleotide sequence ID" value="NZ_CP058909.1"/>
</dbReference>
<accession>A0A7D5P9F9</accession>
<evidence type="ECO:0000256" key="1">
    <source>
        <dbReference type="SAM" id="MobiDB-lite"/>
    </source>
</evidence>
<dbReference type="EMBL" id="CP058909">
    <property type="protein sequence ID" value="QLH82104.1"/>
    <property type="molecule type" value="Genomic_DNA"/>
</dbReference>
<sequence length="114" mass="12540">MTADQPRSGDDLNTGNSERMPSKQGYRYRRHTVHGINVLIAILAVIIVGATDSFGLVVELMATNTPDTELPDKAKPVIAGFVFAATVVVLTPINLFLHHRWEKNQSPFGPSREN</sequence>
<dbReference type="Proteomes" id="UP000509346">
    <property type="component" value="Chromosome"/>
</dbReference>
<keyword evidence="2" id="KW-1133">Transmembrane helix</keyword>
<name>A0A7D5P9F9_9EURY</name>
<organism evidence="3 4">
    <name type="scientific">Halosimplex pelagicum</name>
    <dbReference type="NCBI Taxonomy" id="869886"/>
    <lineage>
        <taxon>Archaea</taxon>
        <taxon>Methanobacteriati</taxon>
        <taxon>Methanobacteriota</taxon>
        <taxon>Stenosarchaea group</taxon>
        <taxon>Halobacteria</taxon>
        <taxon>Halobacteriales</taxon>
        <taxon>Haloarculaceae</taxon>
        <taxon>Halosimplex</taxon>
    </lineage>
</organism>
<feature type="region of interest" description="Disordered" evidence="1">
    <location>
        <begin position="1"/>
        <end position="26"/>
    </location>
</feature>